<evidence type="ECO:0000259" key="3">
    <source>
        <dbReference type="SMART" id="SM00849"/>
    </source>
</evidence>
<dbReference type="RefSeq" id="WP_173283895.1">
    <property type="nucleotide sequence ID" value="NZ_CP054020.1"/>
</dbReference>
<feature type="chain" id="PRO_5028955013" evidence="2">
    <location>
        <begin position="25"/>
        <end position="366"/>
    </location>
</feature>
<keyword evidence="4" id="KW-0378">Hydrolase</keyword>
<evidence type="ECO:0000313" key="5">
    <source>
        <dbReference type="Proteomes" id="UP000504724"/>
    </source>
</evidence>
<evidence type="ECO:0000256" key="1">
    <source>
        <dbReference type="ARBA" id="ARBA00005250"/>
    </source>
</evidence>
<name>A0A7D4SI86_9GAMM</name>
<protein>
    <submittedName>
        <fullName evidence="4">MBL fold metallo-hydrolase</fullName>
    </submittedName>
</protein>
<dbReference type="GO" id="GO:0017001">
    <property type="term" value="P:antibiotic catabolic process"/>
    <property type="evidence" value="ECO:0007669"/>
    <property type="project" value="UniProtKB-ARBA"/>
</dbReference>
<proteinExistence type="inferred from homology"/>
<reference evidence="4 5" key="1">
    <citation type="submission" date="2020-05" db="EMBL/GenBank/DDBJ databases">
        <title>Thiomicrorhabdus sediminis sp.nov. and Thiomicrorhabdus xiamenensis sp.nov., novel sulfur-oxidizing bacteria isolated from coastal sediment.</title>
        <authorList>
            <person name="Liu X."/>
        </authorList>
    </citation>
    <scope>NUCLEOTIDE SEQUENCE [LARGE SCALE GENOMIC DNA]</scope>
    <source>
        <strain evidence="4 5">G2</strain>
    </source>
</reference>
<dbReference type="PANTHER" id="PTHR42951">
    <property type="entry name" value="METALLO-BETA-LACTAMASE DOMAIN-CONTAINING"/>
    <property type="match status" value="1"/>
</dbReference>
<accession>A0A7D4SI86</accession>
<keyword evidence="2" id="KW-0732">Signal</keyword>
<dbReference type="Pfam" id="PF00753">
    <property type="entry name" value="Lactamase_B"/>
    <property type="match status" value="1"/>
</dbReference>
<comment type="similarity">
    <text evidence="1">Belongs to the metallo-beta-lactamase superfamily. Class-B beta-lactamase family.</text>
</comment>
<dbReference type="CDD" id="cd16282">
    <property type="entry name" value="metallo-hydrolase-like_MBL-fold"/>
    <property type="match status" value="1"/>
</dbReference>
<dbReference type="AlphaFoldDB" id="A0A7D4SI86"/>
<dbReference type="EMBL" id="CP054020">
    <property type="protein sequence ID" value="QKI88299.1"/>
    <property type="molecule type" value="Genomic_DNA"/>
</dbReference>
<feature type="domain" description="Metallo-beta-lactamase" evidence="3">
    <location>
        <begin position="99"/>
        <end position="290"/>
    </location>
</feature>
<organism evidence="4 5">
    <name type="scientific">Thiomicrorhabdus xiamenensis</name>
    <dbReference type="NCBI Taxonomy" id="2739063"/>
    <lineage>
        <taxon>Bacteria</taxon>
        <taxon>Pseudomonadati</taxon>
        <taxon>Pseudomonadota</taxon>
        <taxon>Gammaproteobacteria</taxon>
        <taxon>Thiotrichales</taxon>
        <taxon>Piscirickettsiaceae</taxon>
        <taxon>Thiomicrorhabdus</taxon>
    </lineage>
</organism>
<dbReference type="InterPro" id="IPR036866">
    <property type="entry name" value="RibonucZ/Hydroxyglut_hydro"/>
</dbReference>
<dbReference type="PANTHER" id="PTHR42951:SF4">
    <property type="entry name" value="ACYL-COENZYME A THIOESTERASE MBLAC2"/>
    <property type="match status" value="1"/>
</dbReference>
<dbReference type="InterPro" id="IPR050855">
    <property type="entry name" value="NDM-1-like"/>
</dbReference>
<dbReference type="KEGG" id="txa:HQN79_01255"/>
<evidence type="ECO:0000313" key="4">
    <source>
        <dbReference type="EMBL" id="QKI88299.1"/>
    </source>
</evidence>
<dbReference type="SMART" id="SM00849">
    <property type="entry name" value="Lactamase_B"/>
    <property type="match status" value="1"/>
</dbReference>
<evidence type="ECO:0000256" key="2">
    <source>
        <dbReference type="SAM" id="SignalP"/>
    </source>
</evidence>
<sequence length="366" mass="40237">MLFRPITTAILATLTCGISFQVQASSDDPFVQGFAAYAKENGALSGSLEAYMKDVQSAERKAGYIGKKLTLPAPQKVTDGAYTVVGSLIWHTPENFGLNNNLSWVEFEDGVFVFNAGPNPAVAYSFHQQIKQHTDKPVKWIAVENSQGHAYLGASYWVNIGVKNLYSHSRANQDFNNGFKEIKASWARRVGEDITHSARNVSDKFTEFDDKLVIDVGGGETVELLNFGPGHTPGSTLAYIPSRNLLYTGDVAYNKRSLALFSYTHTGHWVDTFKAMKAAMPEDVIVVPGHGAPTDMAKISEDTLGYLEFLRNAVKQKIAAGGKEEDMASIDQSAYKDRPVYQQTHQHNAVHVYKELTGGDLGQSFE</sequence>
<dbReference type="Proteomes" id="UP000504724">
    <property type="component" value="Chromosome"/>
</dbReference>
<keyword evidence="5" id="KW-1185">Reference proteome</keyword>
<dbReference type="Gene3D" id="3.60.15.10">
    <property type="entry name" value="Ribonuclease Z/Hydroxyacylglutathione hydrolase-like"/>
    <property type="match status" value="1"/>
</dbReference>
<feature type="signal peptide" evidence="2">
    <location>
        <begin position="1"/>
        <end position="24"/>
    </location>
</feature>
<dbReference type="SUPFAM" id="SSF56281">
    <property type="entry name" value="Metallo-hydrolase/oxidoreductase"/>
    <property type="match status" value="1"/>
</dbReference>
<dbReference type="InterPro" id="IPR001279">
    <property type="entry name" value="Metallo-B-lactamas"/>
</dbReference>
<dbReference type="GO" id="GO:0016787">
    <property type="term" value="F:hydrolase activity"/>
    <property type="evidence" value="ECO:0007669"/>
    <property type="project" value="UniProtKB-KW"/>
</dbReference>
<gene>
    <name evidence="4" type="ORF">HQN79_01255</name>
</gene>